<gene>
    <name evidence="10" type="ORF">P5673_007402</name>
</gene>
<dbReference type="GO" id="GO:0004518">
    <property type="term" value="F:nuclease activity"/>
    <property type="evidence" value="ECO:0007669"/>
    <property type="project" value="UniProtKB-KW"/>
</dbReference>
<evidence type="ECO:0000313" key="10">
    <source>
        <dbReference type="EMBL" id="KAK2568375.1"/>
    </source>
</evidence>
<evidence type="ECO:0000256" key="1">
    <source>
        <dbReference type="ARBA" id="ARBA00001968"/>
    </source>
</evidence>
<dbReference type="AlphaFoldDB" id="A0AAD9QWF1"/>
<accession>A0AAD9QWF1</accession>
<dbReference type="InterPro" id="IPR058353">
    <property type="entry name" value="DUF8040"/>
</dbReference>
<evidence type="ECO:0000313" key="11">
    <source>
        <dbReference type="Proteomes" id="UP001249851"/>
    </source>
</evidence>
<comment type="similarity">
    <text evidence="3">Belongs to the HARBI1 family.</text>
</comment>
<evidence type="ECO:0000256" key="3">
    <source>
        <dbReference type="ARBA" id="ARBA00006958"/>
    </source>
</evidence>
<keyword evidence="6" id="KW-0378">Hydrolase</keyword>
<dbReference type="GO" id="GO:0005634">
    <property type="term" value="C:nucleus"/>
    <property type="evidence" value="ECO:0007669"/>
    <property type="project" value="UniProtKB-SubCell"/>
</dbReference>
<evidence type="ECO:0000256" key="5">
    <source>
        <dbReference type="ARBA" id="ARBA00022723"/>
    </source>
</evidence>
<name>A0AAD9QWF1_ACRCE</name>
<evidence type="ECO:0000256" key="2">
    <source>
        <dbReference type="ARBA" id="ARBA00004123"/>
    </source>
</evidence>
<keyword evidence="5" id="KW-0479">Metal-binding</keyword>
<reference evidence="10" key="2">
    <citation type="journal article" date="2023" name="Science">
        <title>Genomic signatures of disease resistance in endangered staghorn corals.</title>
        <authorList>
            <person name="Vollmer S.V."/>
            <person name="Selwyn J.D."/>
            <person name="Despard B.A."/>
            <person name="Roesel C.L."/>
        </authorList>
    </citation>
    <scope>NUCLEOTIDE SEQUENCE</scope>
    <source>
        <strain evidence="10">K2</strain>
    </source>
</reference>
<evidence type="ECO:0000256" key="6">
    <source>
        <dbReference type="ARBA" id="ARBA00022801"/>
    </source>
</evidence>
<dbReference type="Proteomes" id="UP001249851">
    <property type="component" value="Unassembled WGS sequence"/>
</dbReference>
<comment type="caution">
    <text evidence="10">The sequence shown here is derived from an EMBL/GenBank/DDBJ whole genome shotgun (WGS) entry which is preliminary data.</text>
</comment>
<dbReference type="EMBL" id="JARQWQ010000012">
    <property type="protein sequence ID" value="KAK2568375.1"/>
    <property type="molecule type" value="Genomic_DNA"/>
</dbReference>
<keyword evidence="7" id="KW-0539">Nucleus</keyword>
<comment type="cofactor">
    <cofactor evidence="1">
        <name>a divalent metal cation</name>
        <dbReference type="ChEBI" id="CHEBI:60240"/>
    </cofactor>
</comment>
<dbReference type="Pfam" id="PF26138">
    <property type="entry name" value="DUF8040"/>
    <property type="match status" value="1"/>
</dbReference>
<sequence>MAAALLPFPLMRRVTPFSGENSAEIMNRFRRKRRRKKFEWSMLLVAIIMSQCSIERTIWQLPRTGAWLQHVMDEFSVQEWYENFRLSRATFQFIVEELKPEQKLQDTKMRKAVKVENKVALFLYFIASTASYRTLSNLFGLSRGFVCICIRKVAAAVLRKLRPKYMSIAKGDELAHVIANYKEKWGFPMCAGGIDGTHIPISTPQQNHATYINRKSYHSIVMQALVDSNYIFRDIVVGWPGSVHDAWVFSNSQLYVLGCSGRLFPPDVKEEILGQEIHPVILADPAYPMLNWLLKGYPENVNTPRIQRRFNYRLSRARMTVENTFGRWKGRFPRFSKHLDMEVDGAVEVVAAACVIHNICEMRKEPYFVEWLQEGFEQPEEEVIQDGPIDELPGSDVRDTLASFFMSPEGQNLELE</sequence>
<keyword evidence="4" id="KW-0540">Nuclease</keyword>
<proteinExistence type="inferred from homology"/>
<feature type="domain" description="DUF8040" evidence="9">
    <location>
        <begin position="67"/>
        <end position="158"/>
    </location>
</feature>
<comment type="subcellular location">
    <subcellularLocation>
        <location evidence="2">Nucleus</location>
    </subcellularLocation>
</comment>
<reference evidence="10" key="1">
    <citation type="journal article" date="2023" name="G3 (Bethesda)">
        <title>Whole genome assembly and annotation of the endangered Caribbean coral Acropora cervicornis.</title>
        <authorList>
            <person name="Selwyn J.D."/>
            <person name="Vollmer S.V."/>
        </authorList>
    </citation>
    <scope>NUCLEOTIDE SEQUENCE</scope>
    <source>
        <strain evidence="10">K2</strain>
    </source>
</reference>
<dbReference type="InterPro" id="IPR027806">
    <property type="entry name" value="HARBI1_dom"/>
</dbReference>
<keyword evidence="11" id="KW-1185">Reference proteome</keyword>
<evidence type="ECO:0000259" key="8">
    <source>
        <dbReference type="Pfam" id="PF13359"/>
    </source>
</evidence>
<protein>
    <submittedName>
        <fullName evidence="10">Protein ALP1-like</fullName>
    </submittedName>
</protein>
<dbReference type="InterPro" id="IPR045249">
    <property type="entry name" value="HARBI1-like"/>
</dbReference>
<organism evidence="10 11">
    <name type="scientific">Acropora cervicornis</name>
    <name type="common">Staghorn coral</name>
    <dbReference type="NCBI Taxonomy" id="6130"/>
    <lineage>
        <taxon>Eukaryota</taxon>
        <taxon>Metazoa</taxon>
        <taxon>Cnidaria</taxon>
        <taxon>Anthozoa</taxon>
        <taxon>Hexacorallia</taxon>
        <taxon>Scleractinia</taxon>
        <taxon>Astrocoeniina</taxon>
        <taxon>Acroporidae</taxon>
        <taxon>Acropora</taxon>
    </lineage>
</organism>
<dbReference type="Pfam" id="PF13359">
    <property type="entry name" value="DDE_Tnp_4"/>
    <property type="match status" value="1"/>
</dbReference>
<dbReference type="GO" id="GO:0046872">
    <property type="term" value="F:metal ion binding"/>
    <property type="evidence" value="ECO:0007669"/>
    <property type="project" value="UniProtKB-KW"/>
</dbReference>
<dbReference type="PANTHER" id="PTHR22930:SF85">
    <property type="entry name" value="GH03217P-RELATED"/>
    <property type="match status" value="1"/>
</dbReference>
<dbReference type="GO" id="GO:0016787">
    <property type="term" value="F:hydrolase activity"/>
    <property type="evidence" value="ECO:0007669"/>
    <property type="project" value="UniProtKB-KW"/>
</dbReference>
<feature type="domain" description="DDE Tnp4" evidence="8">
    <location>
        <begin position="194"/>
        <end position="358"/>
    </location>
</feature>
<evidence type="ECO:0000256" key="4">
    <source>
        <dbReference type="ARBA" id="ARBA00022722"/>
    </source>
</evidence>
<evidence type="ECO:0000256" key="7">
    <source>
        <dbReference type="ARBA" id="ARBA00023242"/>
    </source>
</evidence>
<evidence type="ECO:0000259" key="9">
    <source>
        <dbReference type="Pfam" id="PF26138"/>
    </source>
</evidence>
<dbReference type="PANTHER" id="PTHR22930">
    <property type="match status" value="1"/>
</dbReference>